<gene>
    <name evidence="2" type="ORF">L211DRAFT_262364</name>
</gene>
<proteinExistence type="predicted"/>
<protein>
    <submittedName>
        <fullName evidence="2">Uncharacterized protein</fullName>
    </submittedName>
</protein>
<dbReference type="InParanoid" id="A0A3N4M2G8"/>
<sequence length="59" mass="6969">MPGTLASTILRPQVSFLFVKIYYNLYIALLPLIRRLLTHSILYFIHQNLLYNKPTTYPD</sequence>
<keyword evidence="1" id="KW-1133">Transmembrane helix</keyword>
<dbReference type="Proteomes" id="UP000267821">
    <property type="component" value="Unassembled WGS sequence"/>
</dbReference>
<keyword evidence="3" id="KW-1185">Reference proteome</keyword>
<keyword evidence="1" id="KW-0472">Membrane</keyword>
<organism evidence="2 3">
    <name type="scientific">Terfezia boudieri ATCC MYA-4762</name>
    <dbReference type="NCBI Taxonomy" id="1051890"/>
    <lineage>
        <taxon>Eukaryota</taxon>
        <taxon>Fungi</taxon>
        <taxon>Dikarya</taxon>
        <taxon>Ascomycota</taxon>
        <taxon>Pezizomycotina</taxon>
        <taxon>Pezizomycetes</taxon>
        <taxon>Pezizales</taxon>
        <taxon>Pezizaceae</taxon>
        <taxon>Terfezia</taxon>
    </lineage>
</organism>
<dbReference type="AlphaFoldDB" id="A0A3N4M2G8"/>
<dbReference type="EMBL" id="ML121528">
    <property type="protein sequence ID" value="RPB29217.1"/>
    <property type="molecule type" value="Genomic_DNA"/>
</dbReference>
<feature type="transmembrane region" description="Helical" evidence="1">
    <location>
        <begin position="14"/>
        <end position="33"/>
    </location>
</feature>
<name>A0A3N4M2G8_9PEZI</name>
<keyword evidence="1" id="KW-0812">Transmembrane</keyword>
<evidence type="ECO:0000313" key="3">
    <source>
        <dbReference type="Proteomes" id="UP000267821"/>
    </source>
</evidence>
<evidence type="ECO:0000313" key="2">
    <source>
        <dbReference type="EMBL" id="RPB29217.1"/>
    </source>
</evidence>
<reference evidence="2 3" key="1">
    <citation type="journal article" date="2018" name="Nat. Ecol. Evol.">
        <title>Pezizomycetes genomes reveal the molecular basis of ectomycorrhizal truffle lifestyle.</title>
        <authorList>
            <person name="Murat C."/>
            <person name="Payen T."/>
            <person name="Noel B."/>
            <person name="Kuo A."/>
            <person name="Morin E."/>
            <person name="Chen J."/>
            <person name="Kohler A."/>
            <person name="Krizsan K."/>
            <person name="Balestrini R."/>
            <person name="Da Silva C."/>
            <person name="Montanini B."/>
            <person name="Hainaut M."/>
            <person name="Levati E."/>
            <person name="Barry K.W."/>
            <person name="Belfiori B."/>
            <person name="Cichocki N."/>
            <person name="Clum A."/>
            <person name="Dockter R.B."/>
            <person name="Fauchery L."/>
            <person name="Guy J."/>
            <person name="Iotti M."/>
            <person name="Le Tacon F."/>
            <person name="Lindquist E.A."/>
            <person name="Lipzen A."/>
            <person name="Malagnac F."/>
            <person name="Mello A."/>
            <person name="Molinier V."/>
            <person name="Miyauchi S."/>
            <person name="Poulain J."/>
            <person name="Riccioni C."/>
            <person name="Rubini A."/>
            <person name="Sitrit Y."/>
            <person name="Splivallo R."/>
            <person name="Traeger S."/>
            <person name="Wang M."/>
            <person name="Zifcakova L."/>
            <person name="Wipf D."/>
            <person name="Zambonelli A."/>
            <person name="Paolocci F."/>
            <person name="Nowrousian M."/>
            <person name="Ottonello S."/>
            <person name="Baldrian P."/>
            <person name="Spatafora J.W."/>
            <person name="Henrissat B."/>
            <person name="Nagy L.G."/>
            <person name="Aury J.M."/>
            <person name="Wincker P."/>
            <person name="Grigoriev I.V."/>
            <person name="Bonfante P."/>
            <person name="Martin F.M."/>
        </authorList>
    </citation>
    <scope>NUCLEOTIDE SEQUENCE [LARGE SCALE GENOMIC DNA]</scope>
    <source>
        <strain evidence="2 3">ATCC MYA-4762</strain>
    </source>
</reference>
<accession>A0A3N4M2G8</accession>
<evidence type="ECO:0000256" key="1">
    <source>
        <dbReference type="SAM" id="Phobius"/>
    </source>
</evidence>